<evidence type="ECO:0000256" key="3">
    <source>
        <dbReference type="ARBA" id="ARBA00022801"/>
    </source>
</evidence>
<dbReference type="InterPro" id="IPR051794">
    <property type="entry name" value="PG_Endopeptidase_C40"/>
</dbReference>
<protein>
    <submittedName>
        <fullName evidence="7">Unannotated protein</fullName>
    </submittedName>
</protein>
<keyword evidence="2" id="KW-0645">Protease</keyword>
<gene>
    <name evidence="7" type="ORF">UFOPK3268_00949</name>
</gene>
<evidence type="ECO:0000259" key="6">
    <source>
        <dbReference type="PROSITE" id="PS51935"/>
    </source>
</evidence>
<dbReference type="GO" id="GO:0008234">
    <property type="term" value="F:cysteine-type peptidase activity"/>
    <property type="evidence" value="ECO:0007669"/>
    <property type="project" value="UniProtKB-KW"/>
</dbReference>
<name>A0A6J7BYH1_9ZZZZ</name>
<feature type="region of interest" description="Disordered" evidence="5">
    <location>
        <begin position="268"/>
        <end position="294"/>
    </location>
</feature>
<keyword evidence="4" id="KW-0788">Thiol protease</keyword>
<comment type="similarity">
    <text evidence="1">Belongs to the peptidase C40 family.</text>
</comment>
<evidence type="ECO:0000256" key="4">
    <source>
        <dbReference type="ARBA" id="ARBA00022807"/>
    </source>
</evidence>
<feature type="domain" description="NlpC/P60" evidence="6">
    <location>
        <begin position="250"/>
        <end position="399"/>
    </location>
</feature>
<organism evidence="7">
    <name type="scientific">freshwater metagenome</name>
    <dbReference type="NCBI Taxonomy" id="449393"/>
    <lineage>
        <taxon>unclassified sequences</taxon>
        <taxon>metagenomes</taxon>
        <taxon>ecological metagenomes</taxon>
    </lineage>
</organism>
<sequence>MSAAAKVVLPTLVAALLISPAPSAHADSELADARTAATVLRAEVDRLAAKSEAAAEDFGAAQDALDEVVSGLLSAEESLGVATRRAAELDSHRDNAARQLYMSGGVGALYGSILEGRSISDVLARVAAVESVAQGDLIAAVDARRAVEVESTHRTHFAALTEKRRLLEDQMLASASLARELATEASSALDGANALVRRLVEQERAAAEATAESAARELLGPLPWVIGPVPADSVTALDRAIADARTAPATRFALTALTEARRWLGTPYSAGGGGQGGPSTGWCSSSAPDDGRAEDGTCAAAITSGFDCSSLMVRVFGVAGLNLPRTSRQQWLTGVHVALTDLRPGDLLFWAYERDDPGSIHHVALYLGRGLIAQAPHTGGRVEVAPVALRDLVGAVRPG</sequence>
<dbReference type="EMBL" id="CAFBIZ010000112">
    <property type="protein sequence ID" value="CAB4850175.1"/>
    <property type="molecule type" value="Genomic_DNA"/>
</dbReference>
<evidence type="ECO:0000313" key="7">
    <source>
        <dbReference type="EMBL" id="CAB4850175.1"/>
    </source>
</evidence>
<dbReference type="GO" id="GO:0006508">
    <property type="term" value="P:proteolysis"/>
    <property type="evidence" value="ECO:0007669"/>
    <property type="project" value="UniProtKB-KW"/>
</dbReference>
<evidence type="ECO:0000256" key="2">
    <source>
        <dbReference type="ARBA" id="ARBA00022670"/>
    </source>
</evidence>
<dbReference type="SUPFAM" id="SSF54001">
    <property type="entry name" value="Cysteine proteinases"/>
    <property type="match status" value="1"/>
</dbReference>
<dbReference type="InterPro" id="IPR000064">
    <property type="entry name" value="NLP_P60_dom"/>
</dbReference>
<proteinExistence type="inferred from homology"/>
<dbReference type="PANTHER" id="PTHR47359">
    <property type="entry name" value="PEPTIDOGLYCAN DL-ENDOPEPTIDASE CWLO"/>
    <property type="match status" value="1"/>
</dbReference>
<reference evidence="7" key="1">
    <citation type="submission" date="2020-05" db="EMBL/GenBank/DDBJ databases">
        <authorList>
            <person name="Chiriac C."/>
            <person name="Salcher M."/>
            <person name="Ghai R."/>
            <person name="Kavagutti S V."/>
        </authorList>
    </citation>
    <scope>NUCLEOTIDE SEQUENCE</scope>
</reference>
<dbReference type="PROSITE" id="PS51935">
    <property type="entry name" value="NLPC_P60"/>
    <property type="match status" value="1"/>
</dbReference>
<accession>A0A6J7BYH1</accession>
<dbReference type="AlphaFoldDB" id="A0A6J7BYH1"/>
<evidence type="ECO:0000256" key="5">
    <source>
        <dbReference type="SAM" id="MobiDB-lite"/>
    </source>
</evidence>
<dbReference type="InterPro" id="IPR038765">
    <property type="entry name" value="Papain-like_cys_pep_sf"/>
</dbReference>
<dbReference type="PANTHER" id="PTHR47359:SF3">
    <property type="entry name" value="NLP_P60 DOMAIN-CONTAINING PROTEIN-RELATED"/>
    <property type="match status" value="1"/>
</dbReference>
<keyword evidence="3" id="KW-0378">Hydrolase</keyword>
<evidence type="ECO:0000256" key="1">
    <source>
        <dbReference type="ARBA" id="ARBA00007074"/>
    </source>
</evidence>
<dbReference type="Pfam" id="PF00877">
    <property type="entry name" value="NLPC_P60"/>
    <property type="match status" value="1"/>
</dbReference>
<dbReference type="Gene3D" id="3.90.1720.10">
    <property type="entry name" value="endopeptidase domain like (from Nostoc punctiforme)"/>
    <property type="match status" value="1"/>
</dbReference>
<feature type="compositionally biased region" description="Gly residues" evidence="5">
    <location>
        <begin position="270"/>
        <end position="279"/>
    </location>
</feature>